<dbReference type="InterPro" id="IPR001537">
    <property type="entry name" value="SpoU_MeTrfase"/>
</dbReference>
<dbReference type="SUPFAM" id="SSF55315">
    <property type="entry name" value="L30e-like"/>
    <property type="match status" value="1"/>
</dbReference>
<dbReference type="InterPro" id="IPR029064">
    <property type="entry name" value="Ribosomal_eL30-like_sf"/>
</dbReference>
<evidence type="ECO:0000256" key="1">
    <source>
        <dbReference type="ARBA" id="ARBA00022603"/>
    </source>
</evidence>
<dbReference type="GO" id="GO:0006396">
    <property type="term" value="P:RNA processing"/>
    <property type="evidence" value="ECO:0007669"/>
    <property type="project" value="InterPro"/>
</dbReference>
<reference evidence="5" key="1">
    <citation type="submission" date="2018-04" db="EMBL/GenBank/DDBJ databases">
        <authorList>
            <person name="Liu S."/>
            <person name="Wang Z."/>
            <person name="Li J."/>
        </authorList>
    </citation>
    <scope>NUCLEOTIDE SEQUENCE [LARGE SCALE GENOMIC DNA]</scope>
    <source>
        <strain evidence="5">622</strain>
    </source>
</reference>
<gene>
    <name evidence="4" type="ORF">DF223_00650</name>
</gene>
<keyword evidence="2 4" id="KW-0808">Transferase</keyword>
<dbReference type="GO" id="GO:0003723">
    <property type="term" value="F:RNA binding"/>
    <property type="evidence" value="ECO:0007669"/>
    <property type="project" value="InterPro"/>
</dbReference>
<dbReference type="Gene3D" id="3.40.1280.10">
    <property type="match status" value="1"/>
</dbReference>
<dbReference type="Proteomes" id="UP000244962">
    <property type="component" value="Unassembled WGS sequence"/>
</dbReference>
<evidence type="ECO:0000313" key="4">
    <source>
        <dbReference type="EMBL" id="PWC07905.1"/>
    </source>
</evidence>
<keyword evidence="1 4" id="KW-0489">Methyltransferase</keyword>
<dbReference type="AlphaFoldDB" id="A0A2U1TG87"/>
<evidence type="ECO:0000259" key="3">
    <source>
        <dbReference type="Pfam" id="PF00588"/>
    </source>
</evidence>
<dbReference type="InterPro" id="IPR029028">
    <property type="entry name" value="Alpha/beta_knot_MTases"/>
</dbReference>
<dbReference type="CDD" id="cd18095">
    <property type="entry name" value="SpoU-like_rRNA-MTase"/>
    <property type="match status" value="1"/>
</dbReference>
<evidence type="ECO:0000256" key="2">
    <source>
        <dbReference type="ARBA" id="ARBA00022679"/>
    </source>
</evidence>
<dbReference type="PANTHER" id="PTHR43191:SF12">
    <property type="entry name" value="RRNA METHYLASE"/>
    <property type="match status" value="1"/>
</dbReference>
<protein>
    <submittedName>
        <fullName evidence="4">rRNA methyltransferase</fullName>
    </submittedName>
</protein>
<name>A0A2U1TG87_9MICO</name>
<accession>A0A2U1TG87</accession>
<dbReference type="GO" id="GO:0032259">
    <property type="term" value="P:methylation"/>
    <property type="evidence" value="ECO:0007669"/>
    <property type="project" value="UniProtKB-KW"/>
</dbReference>
<dbReference type="InterPro" id="IPR029026">
    <property type="entry name" value="tRNA_m1G_MTases_N"/>
</dbReference>
<keyword evidence="5" id="KW-1185">Reference proteome</keyword>
<comment type="caution">
    <text evidence="4">The sequence shown here is derived from an EMBL/GenBank/DDBJ whole genome shotgun (WGS) entry which is preliminary data.</text>
</comment>
<dbReference type="SUPFAM" id="SSF75217">
    <property type="entry name" value="alpha/beta knot"/>
    <property type="match status" value="1"/>
</dbReference>
<feature type="domain" description="tRNA/rRNA methyltransferase SpoU type" evidence="3">
    <location>
        <begin position="152"/>
        <end position="294"/>
    </location>
</feature>
<dbReference type="PANTHER" id="PTHR43191">
    <property type="entry name" value="RRNA METHYLTRANSFERASE 3"/>
    <property type="match status" value="1"/>
</dbReference>
<sequence length="310" mass="33225">MVNNSRVGIVSRRTSTGLSLSNPTPPPEGPPVRIVPIDSLDIDGLGDYARLTDVALRRVSEPAGGLYIAESHKVIARALNAGHTPRSLLLQEQWIPDVAPLLTDFPDVPVYVGDAATLESLTGYHMHRGALAAMHRPPLHPMEFVIRDATRIVILEDIVDHTNVGAIFRAVAGLGADAVLITPRCADPLYRRSVRVSMGTVLQVPWTRMPEWPEARRILDEAGFHVAALALDDRAITLDDFAAHLPAKIALTMGAEGDGLSAQALEAADSTVIIPMMHGVDSLNVASASAVALWAIRDQRASPGAPTARR</sequence>
<organism evidence="4 5">
    <name type="scientific">Mycetocola zhujimingii</name>
    <dbReference type="NCBI Taxonomy" id="2079792"/>
    <lineage>
        <taxon>Bacteria</taxon>
        <taxon>Bacillati</taxon>
        <taxon>Actinomycetota</taxon>
        <taxon>Actinomycetes</taxon>
        <taxon>Micrococcales</taxon>
        <taxon>Microbacteriaceae</taxon>
        <taxon>Mycetocola</taxon>
    </lineage>
</organism>
<dbReference type="Pfam" id="PF00588">
    <property type="entry name" value="SpoU_methylase"/>
    <property type="match status" value="1"/>
</dbReference>
<dbReference type="GO" id="GO:0008173">
    <property type="term" value="F:RNA methyltransferase activity"/>
    <property type="evidence" value="ECO:0007669"/>
    <property type="project" value="InterPro"/>
</dbReference>
<dbReference type="InterPro" id="IPR051259">
    <property type="entry name" value="rRNA_Methyltransferase"/>
</dbReference>
<proteinExistence type="predicted"/>
<evidence type="ECO:0000313" key="5">
    <source>
        <dbReference type="Proteomes" id="UP000244962"/>
    </source>
</evidence>
<dbReference type="EMBL" id="QEFB01000001">
    <property type="protein sequence ID" value="PWC07905.1"/>
    <property type="molecule type" value="Genomic_DNA"/>
</dbReference>